<dbReference type="GO" id="GO:0009159">
    <property type="term" value="P:deoxyribonucleoside monophosphate catabolic process"/>
    <property type="evidence" value="ECO:0007669"/>
    <property type="project" value="InterPro"/>
</dbReference>
<organism evidence="7">
    <name type="scientific">Cyprideis torosa</name>
    <dbReference type="NCBI Taxonomy" id="163714"/>
    <lineage>
        <taxon>Eukaryota</taxon>
        <taxon>Metazoa</taxon>
        <taxon>Ecdysozoa</taxon>
        <taxon>Arthropoda</taxon>
        <taxon>Crustacea</taxon>
        <taxon>Oligostraca</taxon>
        <taxon>Ostracoda</taxon>
        <taxon>Podocopa</taxon>
        <taxon>Podocopida</taxon>
        <taxon>Cytherocopina</taxon>
        <taxon>Cytheroidea</taxon>
        <taxon>Cytherideidae</taxon>
        <taxon>Cyprideis</taxon>
    </lineage>
</organism>
<keyword evidence="6" id="KW-0963">Cytoplasm</keyword>
<gene>
    <name evidence="7" type="ORF">CTOB1V02_LOCUS11281</name>
</gene>
<evidence type="ECO:0000256" key="4">
    <source>
        <dbReference type="ARBA" id="ARBA00023295"/>
    </source>
</evidence>
<evidence type="ECO:0000256" key="3">
    <source>
        <dbReference type="ARBA" id="ARBA00023080"/>
    </source>
</evidence>
<keyword evidence="4 6" id="KW-0326">Glycosidase</keyword>
<comment type="subunit">
    <text evidence="1 6">Monomer and homodimer.</text>
</comment>
<comment type="similarity">
    <text evidence="6">Belongs to the 2'-deoxynucleoside 5'-phosphate N-hydrolase 1 family.</text>
</comment>
<dbReference type="GO" id="GO:0009117">
    <property type="term" value="P:nucleotide metabolic process"/>
    <property type="evidence" value="ECO:0007669"/>
    <property type="project" value="UniProtKB-KW"/>
</dbReference>
<dbReference type="GO" id="GO:0070694">
    <property type="term" value="F:5-hydroxymethyl-dUMP N-hydrolase activity"/>
    <property type="evidence" value="ECO:0007669"/>
    <property type="project" value="InterPro"/>
</dbReference>
<reference evidence="7" key="1">
    <citation type="submission" date="2020-11" db="EMBL/GenBank/DDBJ databases">
        <authorList>
            <person name="Tran Van P."/>
        </authorList>
    </citation>
    <scope>NUCLEOTIDE SEQUENCE</scope>
</reference>
<dbReference type="GO" id="GO:0005737">
    <property type="term" value="C:cytoplasm"/>
    <property type="evidence" value="ECO:0007669"/>
    <property type="project" value="UniProtKB-SubCell"/>
</dbReference>
<comment type="subcellular location">
    <subcellularLocation>
        <location evidence="6">Cytoplasm</location>
    </subcellularLocation>
    <subcellularLocation>
        <location evidence="6">Nucleus</location>
    </subcellularLocation>
</comment>
<name>A0A7R8WQP0_9CRUS</name>
<protein>
    <recommendedName>
        <fullName evidence="6">Putative 2'-deoxynucleoside 5'-phosphate N-hydrolase 1</fullName>
        <ecNumber evidence="6">3.2.2.-</ecNumber>
    </recommendedName>
</protein>
<comment type="catalytic activity">
    <reaction evidence="6">
        <text>a purine 2'-deoxyribonucleoside 5'-phosphate + H2O = a purine nucleobase + 2-deoxy-D-ribose 5-phosphate</text>
        <dbReference type="Rhea" id="RHEA:51132"/>
        <dbReference type="ChEBI" id="CHEBI:15377"/>
        <dbReference type="ChEBI" id="CHEBI:26386"/>
        <dbReference type="ChEBI" id="CHEBI:62877"/>
        <dbReference type="ChEBI" id="CHEBI:142198"/>
    </reaction>
</comment>
<comment type="function">
    <text evidence="6">Catalyzes the cleavage of the N-glycosidic bond of deoxyribonucleoside 5'-monophosphates to yield deoxyribose 5-phosphate and a purine or pyrimidine base.</text>
</comment>
<evidence type="ECO:0000256" key="5">
    <source>
        <dbReference type="ARBA" id="ARBA00047460"/>
    </source>
</evidence>
<dbReference type="GO" id="GO:0009116">
    <property type="term" value="P:nucleoside metabolic process"/>
    <property type="evidence" value="ECO:0007669"/>
    <property type="project" value="UniProtKB-UniRule"/>
</dbReference>
<feature type="binding site" description="in other chain" evidence="6">
    <location>
        <position position="102"/>
    </location>
    <ligand>
        <name>substrate</name>
        <note>ligand shared between homodimeric partners</note>
    </ligand>
</feature>
<feature type="binding site" description="in other chain" evidence="6">
    <location>
        <position position="40"/>
    </location>
    <ligand>
        <name>substrate</name>
        <note>ligand shared between homodimeric partners</note>
    </ligand>
</feature>
<feature type="binding site" evidence="6">
    <location>
        <begin position="129"/>
        <end position="131"/>
    </location>
    <ligand>
        <name>substrate</name>
        <note>ligand shared between homodimeric partners</note>
    </ligand>
</feature>
<dbReference type="InterPro" id="IPR051239">
    <property type="entry name" value="2'-dNMP_N-hydrolase"/>
</dbReference>
<dbReference type="GO" id="GO:0005634">
    <property type="term" value="C:nucleus"/>
    <property type="evidence" value="ECO:0007669"/>
    <property type="project" value="UniProtKB-SubCell"/>
</dbReference>
<feature type="binding site" description="in other chain" evidence="6">
    <location>
        <begin position="25"/>
        <end position="31"/>
    </location>
    <ligand>
        <name>substrate</name>
        <note>ligand shared between homodimeric partners</note>
    </ligand>
</feature>
<evidence type="ECO:0000256" key="2">
    <source>
        <dbReference type="ARBA" id="ARBA00022801"/>
    </source>
</evidence>
<dbReference type="EC" id="3.2.2.-" evidence="6"/>
<dbReference type="OrthoDB" id="18087at2759"/>
<dbReference type="Pfam" id="PF05014">
    <property type="entry name" value="Nuc_deoxyrib_tr"/>
    <property type="match status" value="1"/>
</dbReference>
<dbReference type="InterPro" id="IPR007710">
    <property type="entry name" value="Nucleoside_deoxyribTrfase"/>
</dbReference>
<dbReference type="HAMAP" id="MF_03036">
    <property type="entry name" value="Nuc_phosphate_hydrolase"/>
    <property type="match status" value="1"/>
</dbReference>
<evidence type="ECO:0000256" key="1">
    <source>
        <dbReference type="ARBA" id="ARBA00011407"/>
    </source>
</evidence>
<dbReference type="AlphaFoldDB" id="A0A7R8WQP0"/>
<keyword evidence="3 6" id="KW-0546">Nucleotide metabolism</keyword>
<keyword evidence="2 6" id="KW-0378">Hydrolase</keyword>
<dbReference type="InterPro" id="IPR028607">
    <property type="entry name" value="DNPH1"/>
</dbReference>
<keyword evidence="6" id="KW-0539">Nucleus</keyword>
<dbReference type="PANTHER" id="PTHR15364">
    <property type="entry name" value="2'-DEOXYNUCLEOSIDE 5'-PHOSPHATE N-HYDROLASE 1"/>
    <property type="match status" value="1"/>
</dbReference>
<accession>A0A7R8WQP0</accession>
<comment type="catalytic activity">
    <reaction evidence="5">
        <text>5-hydroxymethyl-dUMP + H2O = 5-hydroxymethyluracil + 2-deoxy-D-ribose 5-phosphate</text>
        <dbReference type="Rhea" id="RHEA:77099"/>
        <dbReference type="ChEBI" id="CHEBI:15377"/>
        <dbReference type="ChEBI" id="CHEBI:16964"/>
        <dbReference type="ChEBI" id="CHEBI:62877"/>
        <dbReference type="ChEBI" id="CHEBI:90409"/>
    </reaction>
    <physiologicalReaction direction="left-to-right" evidence="5">
        <dbReference type="Rhea" id="RHEA:77100"/>
    </physiologicalReaction>
</comment>
<dbReference type="PANTHER" id="PTHR15364:SF0">
    <property type="entry name" value="2'-DEOXYNUCLEOSIDE 5'-PHOSPHATE N-HYDROLASE 1"/>
    <property type="match status" value="1"/>
</dbReference>
<proteinExistence type="inferred from homology"/>
<evidence type="ECO:0000256" key="6">
    <source>
        <dbReference type="HAMAP-Rule" id="MF_03036"/>
    </source>
</evidence>
<dbReference type="SUPFAM" id="SSF52309">
    <property type="entry name" value="N-(deoxy)ribosyltransferase-like"/>
    <property type="match status" value="1"/>
</dbReference>
<sequence>MSSSIVPNGDVVNGDDQRRRLLNIYMCGSIRGGRQDIAYYIKLAEILEKYGTVLTPFVADPKVTDEHELDNRAIFLRDTELLQKADIFIAECTVTSLGVGFEIGWAMRHRDFPVLCLYRPSPDNKPKVSALVLGIDDGDMYRVRKYHDVNELPAIIKEFVDFYWNDYILRKVKKHLED</sequence>
<dbReference type="Gene3D" id="3.40.50.450">
    <property type="match status" value="1"/>
</dbReference>
<comment type="catalytic activity">
    <reaction evidence="6">
        <text>a pyrimidine 2'-deoxyribonucleoside 5'-phosphate + H2O = a pyrimidine nucleobase + 2-deoxy-D-ribose 5-phosphate</text>
        <dbReference type="Rhea" id="RHEA:57852"/>
        <dbReference type="ChEBI" id="CHEBI:15377"/>
        <dbReference type="ChEBI" id="CHEBI:26432"/>
        <dbReference type="ChEBI" id="CHEBI:62877"/>
        <dbReference type="ChEBI" id="CHEBI:142209"/>
    </reaction>
</comment>
<dbReference type="EMBL" id="OB666298">
    <property type="protein sequence ID" value="CAD7233459.1"/>
    <property type="molecule type" value="Genomic_DNA"/>
</dbReference>
<evidence type="ECO:0000313" key="7">
    <source>
        <dbReference type="EMBL" id="CAD7233459.1"/>
    </source>
</evidence>